<dbReference type="PRINTS" id="PR00364">
    <property type="entry name" value="DISEASERSIST"/>
</dbReference>
<dbReference type="PANTHER" id="PTHR47691">
    <property type="entry name" value="REGULATOR-RELATED"/>
    <property type="match status" value="1"/>
</dbReference>
<feature type="domain" description="HTH luxR-type" evidence="1">
    <location>
        <begin position="703"/>
        <end position="769"/>
    </location>
</feature>
<dbReference type="PRINTS" id="PR00038">
    <property type="entry name" value="HTHLUXR"/>
</dbReference>
<name>A0ABP8UQN7_9ACTN</name>
<dbReference type="InterPro" id="IPR027417">
    <property type="entry name" value="P-loop_NTPase"/>
</dbReference>
<dbReference type="Gene3D" id="3.40.50.300">
    <property type="entry name" value="P-loop containing nucleotide triphosphate hydrolases"/>
    <property type="match status" value="1"/>
</dbReference>
<dbReference type="EMBL" id="BAABHK010000014">
    <property type="protein sequence ID" value="GAA4634762.1"/>
    <property type="molecule type" value="Genomic_DNA"/>
</dbReference>
<reference evidence="3" key="1">
    <citation type="journal article" date="2019" name="Int. J. Syst. Evol. Microbiol.">
        <title>The Global Catalogue of Microorganisms (GCM) 10K type strain sequencing project: providing services to taxonomists for standard genome sequencing and annotation.</title>
        <authorList>
            <consortium name="The Broad Institute Genomics Platform"/>
            <consortium name="The Broad Institute Genome Sequencing Center for Infectious Disease"/>
            <person name="Wu L."/>
            <person name="Ma J."/>
        </authorList>
    </citation>
    <scope>NUCLEOTIDE SEQUENCE [LARGE SCALE GENOMIC DNA]</scope>
    <source>
        <strain evidence="3">JCM 17939</strain>
    </source>
</reference>
<dbReference type="Pfam" id="PF00196">
    <property type="entry name" value="GerE"/>
    <property type="match status" value="1"/>
</dbReference>
<dbReference type="InterPro" id="IPR058852">
    <property type="entry name" value="HTH_77"/>
</dbReference>
<evidence type="ECO:0000313" key="2">
    <source>
        <dbReference type="EMBL" id="GAA4634762.1"/>
    </source>
</evidence>
<accession>A0ABP8UQN7</accession>
<dbReference type="SUPFAM" id="SSF46894">
    <property type="entry name" value="C-terminal effector domain of the bipartite response regulators"/>
    <property type="match status" value="1"/>
</dbReference>
<dbReference type="Gene3D" id="1.25.40.10">
    <property type="entry name" value="Tetratricopeptide repeat domain"/>
    <property type="match status" value="1"/>
</dbReference>
<keyword evidence="3" id="KW-1185">Reference proteome</keyword>
<dbReference type="InterPro" id="IPR000792">
    <property type="entry name" value="Tscrpt_reg_LuxR_C"/>
</dbReference>
<dbReference type="InterPro" id="IPR036388">
    <property type="entry name" value="WH-like_DNA-bd_sf"/>
</dbReference>
<dbReference type="RefSeq" id="WP_345437734.1">
    <property type="nucleotide sequence ID" value="NZ_BAABHK010000014.1"/>
</dbReference>
<proteinExistence type="predicted"/>
<evidence type="ECO:0000313" key="3">
    <source>
        <dbReference type="Proteomes" id="UP001501442"/>
    </source>
</evidence>
<dbReference type="SUPFAM" id="SSF48452">
    <property type="entry name" value="TPR-like"/>
    <property type="match status" value="1"/>
</dbReference>
<dbReference type="InterPro" id="IPR011990">
    <property type="entry name" value="TPR-like_helical_dom_sf"/>
</dbReference>
<protein>
    <submittedName>
        <fullName evidence="2">LuxR family transcriptional regulator</fullName>
    </submittedName>
</protein>
<sequence length="771" mass="83737">MRTAATGRLVGNLPTELTSFIGRERELAEVKRLLGVGRLVTLTGVGGVGKTRLALHVATDARRAFPDGVWLVDLAASEAPKSPVRLVAETLGLRNVQDPAGLAGRLAGKRMLLVLDNCEHLIDECAALVGDLLCLTADVRILATSRQLLRANGEFVLEVPPLPVPELDEASADTVLLYAAVRLFSERASAVVPEFAVCAANAAAVTRLCHRLDGLPLAIEFAALRMRALSVEQIADRVDQMFQLLRSDSPVAPPRQKTLYGLIDWSYHLCSVEERTLWARLSVFSGVCDLETAEQVCDDGILTDAVLDATAGLVEKSILGREANGSRTRYRMLEALRRYGHDRLVESGEEQAVRRRHRDWYRNLAEQAGAEWFGPGQGEWLDRMAGEEAEWAAVLEFCLNEPGEERTGLEMAAALWSHPLSFSSLGDGHRWLQRALAADPSPSAARARALWADAWLYLRSGDLPAAAPLLEECRALAERLGDQAQLAGVIQLTGLAAVLEEDFPRAYALLSRALAHYRATGDHGRSWTTLLQLATAAVFMGDARSTALCRECDEMCESAGARWSRREAHWITGLDLWRRGDARAATSVIRQALRPPRVPVDHLGLAHCVEALGWIAADQDRHEYAAELLGAAEALWRSAGASLPKIGPVAHAHTDCETGLRRTLGQDAFAAAHARGGRLTPEQAIARARDEEPAASETADGALTGVAAVLTRREREIAELVARGFSNKDIASALVIAQRTAEGHVGRILYKMGFTSRTQVAAAWAAQYGSR</sequence>
<dbReference type="SMART" id="SM00421">
    <property type="entry name" value="HTH_LUXR"/>
    <property type="match status" value="1"/>
</dbReference>
<dbReference type="SUPFAM" id="SSF52540">
    <property type="entry name" value="P-loop containing nucleoside triphosphate hydrolases"/>
    <property type="match status" value="1"/>
</dbReference>
<dbReference type="PANTHER" id="PTHR47691:SF3">
    <property type="entry name" value="HTH-TYPE TRANSCRIPTIONAL REGULATOR RV0890C-RELATED"/>
    <property type="match status" value="1"/>
</dbReference>
<dbReference type="CDD" id="cd06170">
    <property type="entry name" value="LuxR_C_like"/>
    <property type="match status" value="1"/>
</dbReference>
<comment type="caution">
    <text evidence="2">The sequence shown here is derived from an EMBL/GenBank/DDBJ whole genome shotgun (WGS) entry which is preliminary data.</text>
</comment>
<gene>
    <name evidence="2" type="ORF">GCM10023196_077550</name>
</gene>
<organism evidence="2 3">
    <name type="scientific">Actinoallomurus vinaceus</name>
    <dbReference type="NCBI Taxonomy" id="1080074"/>
    <lineage>
        <taxon>Bacteria</taxon>
        <taxon>Bacillati</taxon>
        <taxon>Actinomycetota</taxon>
        <taxon>Actinomycetes</taxon>
        <taxon>Streptosporangiales</taxon>
        <taxon>Thermomonosporaceae</taxon>
        <taxon>Actinoallomurus</taxon>
    </lineage>
</organism>
<dbReference type="PROSITE" id="PS50043">
    <property type="entry name" value="HTH_LUXR_2"/>
    <property type="match status" value="1"/>
</dbReference>
<dbReference type="Proteomes" id="UP001501442">
    <property type="component" value="Unassembled WGS sequence"/>
</dbReference>
<dbReference type="Gene3D" id="1.10.10.10">
    <property type="entry name" value="Winged helix-like DNA-binding domain superfamily/Winged helix DNA-binding domain"/>
    <property type="match status" value="1"/>
</dbReference>
<dbReference type="InterPro" id="IPR016032">
    <property type="entry name" value="Sig_transdc_resp-reg_C-effctor"/>
</dbReference>
<evidence type="ECO:0000259" key="1">
    <source>
        <dbReference type="PROSITE" id="PS50043"/>
    </source>
</evidence>
<dbReference type="Pfam" id="PF25872">
    <property type="entry name" value="HTH_77"/>
    <property type="match status" value="1"/>
</dbReference>